<dbReference type="EMBL" id="LAZR01024073">
    <property type="protein sequence ID" value="KKL76358.1"/>
    <property type="molecule type" value="Genomic_DNA"/>
</dbReference>
<sequence>MTAKERVAAALSHREPDRVPLDLWITPEIEKLLMRETGAGDPFDMRVNLGHDCLMSIAGIVASFYMSEEPEYTDPWGITWRRVPFADGNGHYTEIASHPLGGKDKKLLSYRTPDPEEPGQYDGLKDLIERHGKSHYIVGGILGSVFEGPWYLRGMEQFLQDLLLNKDYANQLMDLVMDFHLKAGLKMIDMGCDMLLAGDDVGTQDRMLISPAMWKEFVKPRYASLFQEYKNANPKIKIATHICGFVEPIISDLIDVGVDVLNPVQPLAMDPGKLKRRFGKNISFWGGVDDQKVLPFGNPQEVKEEVRLRISQLAPGGSYILCSSHNVQPTTPLDNIKAFYNAYNKYGSYPLNV</sequence>
<name>A0A0F9EQH2_9ZZZZ</name>
<evidence type="ECO:0000259" key="1">
    <source>
        <dbReference type="Pfam" id="PF01208"/>
    </source>
</evidence>
<dbReference type="GO" id="GO:0006779">
    <property type="term" value="P:porphyrin-containing compound biosynthetic process"/>
    <property type="evidence" value="ECO:0007669"/>
    <property type="project" value="InterPro"/>
</dbReference>
<dbReference type="PANTHER" id="PTHR47099:SF1">
    <property type="entry name" value="METHYLCOBAMIDE:COM METHYLTRANSFERASE MTBA"/>
    <property type="match status" value="1"/>
</dbReference>
<dbReference type="InterPro" id="IPR052024">
    <property type="entry name" value="Methanogen_methyltrans"/>
</dbReference>
<dbReference type="Gene3D" id="3.20.20.210">
    <property type="match status" value="1"/>
</dbReference>
<gene>
    <name evidence="2" type="ORF">LCGC14_2045690</name>
</gene>
<dbReference type="SUPFAM" id="SSF51726">
    <property type="entry name" value="UROD/MetE-like"/>
    <property type="match status" value="1"/>
</dbReference>
<dbReference type="PANTHER" id="PTHR47099">
    <property type="entry name" value="METHYLCOBAMIDE:COM METHYLTRANSFERASE MTBA"/>
    <property type="match status" value="1"/>
</dbReference>
<protein>
    <recommendedName>
        <fullName evidence="1">Uroporphyrinogen decarboxylase (URO-D) domain-containing protein</fullName>
    </recommendedName>
</protein>
<reference evidence="2" key="1">
    <citation type="journal article" date="2015" name="Nature">
        <title>Complex archaea that bridge the gap between prokaryotes and eukaryotes.</title>
        <authorList>
            <person name="Spang A."/>
            <person name="Saw J.H."/>
            <person name="Jorgensen S.L."/>
            <person name="Zaremba-Niedzwiedzka K."/>
            <person name="Martijn J."/>
            <person name="Lind A.E."/>
            <person name="van Eijk R."/>
            <person name="Schleper C."/>
            <person name="Guy L."/>
            <person name="Ettema T.J."/>
        </authorList>
    </citation>
    <scope>NUCLEOTIDE SEQUENCE</scope>
</reference>
<dbReference type="GO" id="GO:0004853">
    <property type="term" value="F:uroporphyrinogen decarboxylase activity"/>
    <property type="evidence" value="ECO:0007669"/>
    <property type="project" value="InterPro"/>
</dbReference>
<dbReference type="AlphaFoldDB" id="A0A0F9EQH2"/>
<accession>A0A0F9EQH2</accession>
<dbReference type="InterPro" id="IPR000257">
    <property type="entry name" value="Uroporphyrinogen_deCOase"/>
</dbReference>
<feature type="domain" description="Uroporphyrinogen decarboxylase (URO-D)" evidence="1">
    <location>
        <begin position="109"/>
        <end position="346"/>
    </location>
</feature>
<comment type="caution">
    <text evidence="2">The sequence shown here is derived from an EMBL/GenBank/DDBJ whole genome shotgun (WGS) entry which is preliminary data.</text>
</comment>
<organism evidence="2">
    <name type="scientific">marine sediment metagenome</name>
    <dbReference type="NCBI Taxonomy" id="412755"/>
    <lineage>
        <taxon>unclassified sequences</taxon>
        <taxon>metagenomes</taxon>
        <taxon>ecological metagenomes</taxon>
    </lineage>
</organism>
<proteinExistence type="predicted"/>
<dbReference type="InterPro" id="IPR038071">
    <property type="entry name" value="UROD/MetE-like_sf"/>
</dbReference>
<evidence type="ECO:0000313" key="2">
    <source>
        <dbReference type="EMBL" id="KKL76358.1"/>
    </source>
</evidence>
<dbReference type="Pfam" id="PF01208">
    <property type="entry name" value="URO-D"/>
    <property type="match status" value="1"/>
</dbReference>